<gene>
    <name evidence="2" type="ORF">LEP1GSC203_0037</name>
</gene>
<keyword evidence="1" id="KW-0812">Transmembrane</keyword>
<keyword evidence="1" id="KW-0472">Membrane</keyword>
<evidence type="ECO:0000256" key="1">
    <source>
        <dbReference type="SAM" id="Phobius"/>
    </source>
</evidence>
<reference evidence="2" key="1">
    <citation type="submission" date="2013-03" db="EMBL/GenBank/DDBJ databases">
        <authorList>
            <person name="Harkins D.M."/>
            <person name="Durkin A.S."/>
            <person name="Brinkac L.M."/>
            <person name="Haft D.H."/>
            <person name="Selengut J.D."/>
            <person name="Sanka R."/>
            <person name="DePew J."/>
            <person name="Purushe J."/>
            <person name="Hartskeerl R.A."/>
            <person name="Ahmed A."/>
            <person name="van der Linden H."/>
            <person name="Goris M.G.A."/>
            <person name="Vinetz J.M."/>
            <person name="Sutton G.G."/>
            <person name="Nierman W.C."/>
            <person name="Fouts D.E."/>
        </authorList>
    </citation>
    <scope>NUCLEOTIDE SEQUENCE [LARGE SCALE GENOMIC DNA]</scope>
    <source>
        <strain evidence="2">LT 11-33</strain>
    </source>
</reference>
<dbReference type="EMBL" id="AOGW02000013">
    <property type="protein sequence ID" value="EMY60600.1"/>
    <property type="molecule type" value="Genomic_DNA"/>
</dbReference>
<feature type="transmembrane region" description="Helical" evidence="1">
    <location>
        <begin position="101"/>
        <end position="124"/>
    </location>
</feature>
<evidence type="ECO:0000313" key="2">
    <source>
        <dbReference type="EMBL" id="EMY60600.1"/>
    </source>
</evidence>
<keyword evidence="3" id="KW-1185">Reference proteome</keyword>
<sequence>MDYPNNTEYMNEFSERTRTYLILNGIQNEYKIAEILNNFFKSSPLELSFSSDWKLWESYLKTNEIMPTHSLPIADRSWQFGSMIPHSSEWKRDTKKTKQSIVGSLKPVFVIVSIFLWSLLYYLIIFRLL</sequence>
<protein>
    <submittedName>
        <fullName evidence="2">Uncharacterized protein</fullName>
    </submittedName>
</protein>
<proteinExistence type="predicted"/>
<organism evidence="2 3">
    <name type="scientific">Leptospira terpstrae serovar Hualin str. LT 11-33 = ATCC 700639</name>
    <dbReference type="NCBI Taxonomy" id="1257025"/>
    <lineage>
        <taxon>Bacteria</taxon>
        <taxon>Pseudomonadati</taxon>
        <taxon>Spirochaetota</taxon>
        <taxon>Spirochaetia</taxon>
        <taxon>Leptospirales</taxon>
        <taxon>Leptospiraceae</taxon>
        <taxon>Leptospira</taxon>
    </lineage>
</organism>
<dbReference type="OrthoDB" id="337141at2"/>
<dbReference type="AlphaFoldDB" id="N1VUB3"/>
<dbReference type="RefSeq" id="WP_002974809.1">
    <property type="nucleotide sequence ID" value="NZ_AOGW02000013.1"/>
</dbReference>
<evidence type="ECO:0000313" key="3">
    <source>
        <dbReference type="Proteomes" id="UP000012371"/>
    </source>
</evidence>
<comment type="caution">
    <text evidence="2">The sequence shown here is derived from an EMBL/GenBank/DDBJ whole genome shotgun (WGS) entry which is preliminary data.</text>
</comment>
<dbReference type="Proteomes" id="UP000012371">
    <property type="component" value="Unassembled WGS sequence"/>
</dbReference>
<dbReference type="STRING" id="1257025.LEP1GSC203_0037"/>
<name>N1VUB3_9LEPT</name>
<accession>N1VUB3</accession>
<keyword evidence="1" id="KW-1133">Transmembrane helix</keyword>